<dbReference type="NCBIfam" id="TIGR03558">
    <property type="entry name" value="oxido_grp_1"/>
    <property type="match status" value="1"/>
</dbReference>
<gene>
    <name evidence="3" type="ORF">J9317_10550</name>
</gene>
<evidence type="ECO:0000259" key="2">
    <source>
        <dbReference type="Pfam" id="PF00296"/>
    </source>
</evidence>
<dbReference type="Gene3D" id="3.20.20.30">
    <property type="entry name" value="Luciferase-like domain"/>
    <property type="match status" value="1"/>
</dbReference>
<dbReference type="InterPro" id="IPR011251">
    <property type="entry name" value="Luciferase-like_dom"/>
</dbReference>
<dbReference type="InterPro" id="IPR019949">
    <property type="entry name" value="CmoO-like"/>
</dbReference>
<dbReference type="Proteomes" id="UP000682403">
    <property type="component" value="Unassembled WGS sequence"/>
</dbReference>
<organism evidence="3 4">
    <name type="scientific">Metabacillus flavus</name>
    <dbReference type="NCBI Taxonomy" id="2823519"/>
    <lineage>
        <taxon>Bacteria</taxon>
        <taxon>Bacillati</taxon>
        <taxon>Bacillota</taxon>
        <taxon>Bacilli</taxon>
        <taxon>Bacillales</taxon>
        <taxon>Bacillaceae</taxon>
        <taxon>Metabacillus</taxon>
    </lineage>
</organism>
<feature type="domain" description="Luciferase-like" evidence="2">
    <location>
        <begin position="1"/>
        <end position="296"/>
    </location>
</feature>
<evidence type="ECO:0000313" key="3">
    <source>
        <dbReference type="EMBL" id="MBS2969202.1"/>
    </source>
</evidence>
<comment type="caution">
    <text evidence="3">The sequence shown here is derived from an EMBL/GenBank/DDBJ whole genome shotgun (WGS) entry which is preliminary data.</text>
</comment>
<dbReference type="PANTHER" id="PTHR30137:SF19">
    <property type="entry name" value="LUCIFERASE-LIKE MONOOXYGENASE"/>
    <property type="match status" value="1"/>
</dbReference>
<dbReference type="Pfam" id="PF00296">
    <property type="entry name" value="Bac_luciferase"/>
    <property type="match status" value="1"/>
</dbReference>
<comment type="similarity">
    <text evidence="1">To bacterial alkanal monooxygenase alpha and beta chains.</text>
</comment>
<evidence type="ECO:0000313" key="4">
    <source>
        <dbReference type="Proteomes" id="UP000682403"/>
    </source>
</evidence>
<protein>
    <submittedName>
        <fullName evidence="3">LLM class flavin-dependent oxidoreductase</fullName>
    </submittedName>
</protein>
<proteinExistence type="predicted"/>
<name>A0ABS5LEU2_9BACI</name>
<dbReference type="InterPro" id="IPR050766">
    <property type="entry name" value="Bact_Lucif_Oxidored"/>
</dbReference>
<accession>A0ABS5LEU2</accession>
<sequence>MKLSILDQSPLSSGKTPKEALEASLRLAQAGERLGYKRYWIAEHHDFSGLTSSAPEVMLGFIGGHTRSIRLGAGAILLPHYKPYKIAETFNLLSTLFTDRIDLGIGRSPGGSAEAASALSGNFLNNVKQFPDTFKELLHFLRNDFPDDHMYSAVKPSPVPPSPPQVHVLGTSSKSALLAAANGTGYVFGQFMGSKEPAIVRQYKEAFMPSSHLPAPKVILAAAAICAETAEDAEKIAYSSQVWHLMLAKGEGKKGVPSFEEAHAYILTADEEEMLKKIKSQQIVGTPSAVKKKLEKLAIEYGAGEVMIISITHKEEDKIRSYELIANEFSQ</sequence>
<dbReference type="RefSeq" id="WP_211558399.1">
    <property type="nucleotide sequence ID" value="NZ_JAGVRK010000001.1"/>
</dbReference>
<keyword evidence="4" id="KW-1185">Reference proteome</keyword>
<evidence type="ECO:0000256" key="1">
    <source>
        <dbReference type="ARBA" id="ARBA00007789"/>
    </source>
</evidence>
<dbReference type="InterPro" id="IPR036661">
    <property type="entry name" value="Luciferase-like_sf"/>
</dbReference>
<reference evidence="3 4" key="1">
    <citation type="submission" date="2021-04" db="EMBL/GenBank/DDBJ databases">
        <title>Metabacillus sp. strain KIGAM252 whole genome sequence.</title>
        <authorList>
            <person name="Seo M.-J."/>
            <person name="Cho E.-S."/>
            <person name="Hwang C.Y."/>
            <person name="Yoon D.J."/>
        </authorList>
    </citation>
    <scope>NUCLEOTIDE SEQUENCE [LARGE SCALE GENOMIC DNA]</scope>
    <source>
        <strain evidence="3 4">KIGAM252</strain>
    </source>
</reference>
<dbReference type="EMBL" id="JAGVRK010000001">
    <property type="protein sequence ID" value="MBS2969202.1"/>
    <property type="molecule type" value="Genomic_DNA"/>
</dbReference>
<dbReference type="SUPFAM" id="SSF51679">
    <property type="entry name" value="Bacterial luciferase-like"/>
    <property type="match status" value="1"/>
</dbReference>
<dbReference type="PANTHER" id="PTHR30137">
    <property type="entry name" value="LUCIFERASE-LIKE MONOOXYGENASE"/>
    <property type="match status" value="1"/>
</dbReference>